<dbReference type="STRING" id="4795.A0A225UDF9"/>
<evidence type="ECO:0000313" key="3">
    <source>
        <dbReference type="Proteomes" id="UP000198211"/>
    </source>
</evidence>
<dbReference type="AlphaFoldDB" id="A0A225UDF9"/>
<dbReference type="InterPro" id="IPR013103">
    <property type="entry name" value="RVT_2"/>
</dbReference>
<keyword evidence="2" id="KW-0695">RNA-directed DNA polymerase</keyword>
<feature type="domain" description="Reverse transcriptase Ty1/copia-type" evidence="1">
    <location>
        <begin position="10"/>
        <end position="108"/>
    </location>
</feature>
<dbReference type="GO" id="GO:0003964">
    <property type="term" value="F:RNA-directed DNA polymerase activity"/>
    <property type="evidence" value="ECO:0007669"/>
    <property type="project" value="UniProtKB-KW"/>
</dbReference>
<evidence type="ECO:0000313" key="2">
    <source>
        <dbReference type="EMBL" id="OWY90139.1"/>
    </source>
</evidence>
<keyword evidence="2" id="KW-0808">Transferase</keyword>
<accession>A0A225UDF9</accession>
<sequence length="135" mass="15663">MDPKRLCKKEHCLYLKSSEFKRVKHSLIVCVYVDNLTITGSHLSSITYLKTLLSAKFTMKDLGNLHYLLKMEIKRNLERKTLCLSQQKHIQDLLEKFELRGCKVAPIPQARSVVLEKKETLTPEQIAAQPFGYRD</sequence>
<dbReference type="EMBL" id="NBNE01023787">
    <property type="protein sequence ID" value="OWY90139.1"/>
    <property type="molecule type" value="Genomic_DNA"/>
</dbReference>
<reference evidence="3" key="1">
    <citation type="submission" date="2017-03" db="EMBL/GenBank/DDBJ databases">
        <title>Phytopthora megakarya and P. palmivora, two closely related causual agents of cacao black pod achieved similar genome size and gene model numbers by different mechanisms.</title>
        <authorList>
            <person name="Ali S."/>
            <person name="Shao J."/>
            <person name="Larry D.J."/>
            <person name="Kronmiller B."/>
            <person name="Shen D."/>
            <person name="Strem M.D."/>
            <person name="Melnick R.L."/>
            <person name="Guiltinan M.J."/>
            <person name="Tyler B.M."/>
            <person name="Meinhardt L.W."/>
            <person name="Bailey B.A."/>
        </authorList>
    </citation>
    <scope>NUCLEOTIDE SEQUENCE [LARGE SCALE GENOMIC DNA]</scope>
    <source>
        <strain evidence="3">zdho120</strain>
    </source>
</reference>
<dbReference type="Pfam" id="PF07727">
    <property type="entry name" value="RVT_2"/>
    <property type="match status" value="1"/>
</dbReference>
<gene>
    <name evidence="2" type="ORF">PHMEG_00041867</name>
</gene>
<keyword evidence="2" id="KW-0548">Nucleotidyltransferase</keyword>
<organism evidence="2 3">
    <name type="scientific">Phytophthora megakarya</name>
    <dbReference type="NCBI Taxonomy" id="4795"/>
    <lineage>
        <taxon>Eukaryota</taxon>
        <taxon>Sar</taxon>
        <taxon>Stramenopiles</taxon>
        <taxon>Oomycota</taxon>
        <taxon>Peronosporomycetes</taxon>
        <taxon>Peronosporales</taxon>
        <taxon>Peronosporaceae</taxon>
        <taxon>Phytophthora</taxon>
    </lineage>
</organism>
<keyword evidence="3" id="KW-1185">Reference proteome</keyword>
<proteinExistence type="predicted"/>
<comment type="caution">
    <text evidence="2">The sequence shown here is derived from an EMBL/GenBank/DDBJ whole genome shotgun (WGS) entry which is preliminary data.</text>
</comment>
<protein>
    <submittedName>
        <fullName evidence="2">Reverse transcriptase</fullName>
    </submittedName>
</protein>
<name>A0A225UDF9_9STRA</name>
<dbReference type="OrthoDB" id="413361at2759"/>
<dbReference type="Proteomes" id="UP000198211">
    <property type="component" value="Unassembled WGS sequence"/>
</dbReference>
<evidence type="ECO:0000259" key="1">
    <source>
        <dbReference type="Pfam" id="PF07727"/>
    </source>
</evidence>